<dbReference type="FunCoup" id="R7U2K9">
    <property type="interactions" value="206"/>
</dbReference>
<evidence type="ECO:0000256" key="11">
    <source>
        <dbReference type="SAM" id="Phobius"/>
    </source>
</evidence>
<keyword evidence="4 11" id="KW-0812">Transmembrane</keyword>
<dbReference type="GO" id="GO:0045271">
    <property type="term" value="C:respiratory chain complex I"/>
    <property type="evidence" value="ECO:0007669"/>
    <property type="project" value="InterPro"/>
</dbReference>
<dbReference type="EMBL" id="AMQN01010703">
    <property type="status" value="NOT_ANNOTATED_CDS"/>
    <property type="molecule type" value="Genomic_DNA"/>
</dbReference>
<evidence type="ECO:0000256" key="5">
    <source>
        <dbReference type="ARBA" id="ARBA00022792"/>
    </source>
</evidence>
<dbReference type="HOGENOM" id="CLU_1588072_0_0_1"/>
<feature type="transmembrane region" description="Helical" evidence="11">
    <location>
        <begin position="58"/>
        <end position="79"/>
    </location>
</feature>
<evidence type="ECO:0000313" key="14">
    <source>
        <dbReference type="Proteomes" id="UP000014760"/>
    </source>
</evidence>
<comment type="similarity">
    <text evidence="2">Belongs to the complex I NDUFA11 subunit family.</text>
</comment>
<evidence type="ECO:0000256" key="4">
    <source>
        <dbReference type="ARBA" id="ARBA00022692"/>
    </source>
</evidence>
<accession>R7U2K9</accession>
<protein>
    <recommendedName>
        <fullName evidence="3">NADH dehydrogenase [ubiquinone] 1 alpha subcomplex subunit 11</fullName>
    </recommendedName>
    <alternativeName>
        <fullName evidence="9">Complex I-B14.7</fullName>
    </alternativeName>
    <alternativeName>
        <fullName evidence="10">NADH-ubiquinone oxidoreductase subunit B14.7</fullName>
    </alternativeName>
</protein>
<keyword evidence="8 11" id="KW-0472">Membrane</keyword>
<comment type="subcellular location">
    <subcellularLocation>
        <location evidence="1">Mitochondrion inner membrane</location>
        <topology evidence="1">Multi-pass membrane protein</topology>
        <orientation evidence="1">Matrix side</orientation>
    </subcellularLocation>
</comment>
<evidence type="ECO:0000256" key="10">
    <source>
        <dbReference type="ARBA" id="ARBA00031497"/>
    </source>
</evidence>
<evidence type="ECO:0000256" key="9">
    <source>
        <dbReference type="ARBA" id="ARBA00030608"/>
    </source>
</evidence>
<dbReference type="OrthoDB" id="1913277at2759"/>
<dbReference type="PANTHER" id="PTHR21382:SF1">
    <property type="entry name" value="NADH DEHYDROGENASE [UBIQUINONE] 1 ALPHA SUBCOMPLEX SUBUNIT 11"/>
    <property type="match status" value="1"/>
</dbReference>
<reference evidence="14" key="1">
    <citation type="submission" date="2012-12" db="EMBL/GenBank/DDBJ databases">
        <authorList>
            <person name="Hellsten U."/>
            <person name="Grimwood J."/>
            <person name="Chapman J.A."/>
            <person name="Shapiro H."/>
            <person name="Aerts A."/>
            <person name="Otillar R.P."/>
            <person name="Terry A.Y."/>
            <person name="Boore J.L."/>
            <person name="Simakov O."/>
            <person name="Marletaz F."/>
            <person name="Cho S.-J."/>
            <person name="Edsinger-Gonzales E."/>
            <person name="Havlak P."/>
            <person name="Kuo D.-H."/>
            <person name="Larsson T."/>
            <person name="Lv J."/>
            <person name="Arendt D."/>
            <person name="Savage R."/>
            <person name="Osoegawa K."/>
            <person name="de Jong P."/>
            <person name="Lindberg D.R."/>
            <person name="Seaver E.C."/>
            <person name="Weisblat D.A."/>
            <person name="Putnam N.H."/>
            <person name="Grigoriev I.V."/>
            <person name="Rokhsar D.S."/>
        </authorList>
    </citation>
    <scope>NUCLEOTIDE SEQUENCE</scope>
    <source>
        <strain evidence="14">I ESC-2004</strain>
    </source>
</reference>
<dbReference type="EMBL" id="KB308442">
    <property type="protein sequence ID" value="ELT97881.1"/>
    <property type="molecule type" value="Genomic_DNA"/>
</dbReference>
<evidence type="ECO:0000313" key="12">
    <source>
        <dbReference type="EMBL" id="ELT97881.1"/>
    </source>
</evidence>
<dbReference type="Proteomes" id="UP000014760">
    <property type="component" value="Unassembled WGS sequence"/>
</dbReference>
<dbReference type="GO" id="GO:0005743">
    <property type="term" value="C:mitochondrial inner membrane"/>
    <property type="evidence" value="ECO:0007669"/>
    <property type="project" value="UniProtKB-SubCell"/>
</dbReference>
<dbReference type="InterPro" id="IPR039205">
    <property type="entry name" value="NDUFA11"/>
</dbReference>
<dbReference type="AlphaFoldDB" id="R7U2K9"/>
<evidence type="ECO:0000256" key="2">
    <source>
        <dbReference type="ARBA" id="ARBA00008699"/>
    </source>
</evidence>
<dbReference type="GO" id="GO:0006120">
    <property type="term" value="P:mitochondrial electron transport, NADH to ubiquinone"/>
    <property type="evidence" value="ECO:0007669"/>
    <property type="project" value="InterPro"/>
</dbReference>
<evidence type="ECO:0000256" key="7">
    <source>
        <dbReference type="ARBA" id="ARBA00023128"/>
    </source>
</evidence>
<name>R7U2K9_CAPTE</name>
<proteinExistence type="inferred from homology"/>
<keyword evidence="5" id="KW-0999">Mitochondrion inner membrane</keyword>
<keyword evidence="6 11" id="KW-1133">Transmembrane helix</keyword>
<organism evidence="12">
    <name type="scientific">Capitella teleta</name>
    <name type="common">Polychaete worm</name>
    <dbReference type="NCBI Taxonomy" id="283909"/>
    <lineage>
        <taxon>Eukaryota</taxon>
        <taxon>Metazoa</taxon>
        <taxon>Spiralia</taxon>
        <taxon>Lophotrochozoa</taxon>
        <taxon>Annelida</taxon>
        <taxon>Polychaeta</taxon>
        <taxon>Sedentaria</taxon>
        <taxon>Scolecida</taxon>
        <taxon>Capitellidae</taxon>
        <taxon>Capitella</taxon>
    </lineage>
</organism>
<sequence length="168" mass="18313">MSFNLLQTYNYNSPDGQDVVKKAAHSAKLGTVIGGSVAMYDILLYSKTTGVFQRANRAAMWVIPAAGLGAMLSVTANLLGQMRNKSDFKNHLIAGALTGLAYGVLRRHWTHSLNGSLALGIGAAGVKDFFDRGGRVGSDTYDTRVQGLLRHESRHWGSRKELFPPKEY</sequence>
<dbReference type="EnsemblMetazoa" id="CapteT219817">
    <property type="protein sequence ID" value="CapteP219817"/>
    <property type="gene ID" value="CapteG219817"/>
</dbReference>
<reference evidence="13" key="3">
    <citation type="submission" date="2015-06" db="UniProtKB">
        <authorList>
            <consortium name="EnsemblMetazoa"/>
        </authorList>
    </citation>
    <scope>IDENTIFICATION</scope>
</reference>
<evidence type="ECO:0000256" key="6">
    <source>
        <dbReference type="ARBA" id="ARBA00022989"/>
    </source>
</evidence>
<evidence type="ECO:0000256" key="3">
    <source>
        <dbReference type="ARBA" id="ARBA00018191"/>
    </source>
</evidence>
<keyword evidence="14" id="KW-1185">Reference proteome</keyword>
<evidence type="ECO:0000256" key="1">
    <source>
        <dbReference type="ARBA" id="ARBA00004292"/>
    </source>
</evidence>
<dbReference type="PANTHER" id="PTHR21382">
    <property type="entry name" value="NADH-UBIQUINONE OXIDOREDUCTASE SUBUNIT"/>
    <property type="match status" value="1"/>
</dbReference>
<gene>
    <name evidence="12" type="ORF">CAPTEDRAFT_219817</name>
</gene>
<dbReference type="OMA" id="SIEQGWE"/>
<evidence type="ECO:0000313" key="13">
    <source>
        <dbReference type="EnsemblMetazoa" id="CapteP219817"/>
    </source>
</evidence>
<dbReference type="STRING" id="283909.R7U2K9"/>
<evidence type="ECO:0000256" key="8">
    <source>
        <dbReference type="ARBA" id="ARBA00023136"/>
    </source>
</evidence>
<keyword evidence="7" id="KW-0496">Mitochondrion</keyword>
<reference evidence="12 14" key="2">
    <citation type="journal article" date="2013" name="Nature">
        <title>Insights into bilaterian evolution from three spiralian genomes.</title>
        <authorList>
            <person name="Simakov O."/>
            <person name="Marletaz F."/>
            <person name="Cho S.J."/>
            <person name="Edsinger-Gonzales E."/>
            <person name="Havlak P."/>
            <person name="Hellsten U."/>
            <person name="Kuo D.H."/>
            <person name="Larsson T."/>
            <person name="Lv J."/>
            <person name="Arendt D."/>
            <person name="Savage R."/>
            <person name="Osoegawa K."/>
            <person name="de Jong P."/>
            <person name="Grimwood J."/>
            <person name="Chapman J.A."/>
            <person name="Shapiro H."/>
            <person name="Aerts A."/>
            <person name="Otillar R.P."/>
            <person name="Terry A.Y."/>
            <person name="Boore J.L."/>
            <person name="Grigoriev I.V."/>
            <person name="Lindberg D.R."/>
            <person name="Seaver E.C."/>
            <person name="Weisblat D.A."/>
            <person name="Putnam N.H."/>
            <person name="Rokhsar D.S."/>
        </authorList>
    </citation>
    <scope>NUCLEOTIDE SEQUENCE</scope>
    <source>
        <strain evidence="12 14">I ESC-2004</strain>
    </source>
</reference>